<dbReference type="AlphaFoldDB" id="A0A0L0H5D5"/>
<accession>A0A0L0H5D5</accession>
<dbReference type="eggNOG" id="ENOG502SCFH">
    <property type="taxonomic scope" value="Eukaryota"/>
</dbReference>
<dbReference type="Pfam" id="PF13439">
    <property type="entry name" value="Glyco_transf_4"/>
    <property type="match status" value="1"/>
</dbReference>
<evidence type="ECO:0000313" key="5">
    <source>
        <dbReference type="Proteomes" id="UP000053201"/>
    </source>
</evidence>
<name>A0A0L0H5D5_SPIPD</name>
<keyword evidence="1" id="KW-0808">Transferase</keyword>
<feature type="domain" description="Glycosyl transferase family 1" evidence="2">
    <location>
        <begin position="267"/>
        <end position="329"/>
    </location>
</feature>
<proteinExistence type="predicted"/>
<dbReference type="OMA" id="WPCAFAT"/>
<evidence type="ECO:0000259" key="3">
    <source>
        <dbReference type="Pfam" id="PF13439"/>
    </source>
</evidence>
<dbReference type="InParanoid" id="A0A0L0H5D5"/>
<dbReference type="RefSeq" id="XP_016604146.1">
    <property type="nucleotide sequence ID" value="XM_016756646.1"/>
</dbReference>
<dbReference type="InterPro" id="IPR028098">
    <property type="entry name" value="Glyco_trans_4-like_N"/>
</dbReference>
<gene>
    <name evidence="4" type="ORF">SPPG_08495</name>
</gene>
<keyword evidence="5" id="KW-1185">Reference proteome</keyword>
<dbReference type="Gene3D" id="3.40.50.2000">
    <property type="entry name" value="Glycogen Phosphorylase B"/>
    <property type="match status" value="2"/>
</dbReference>
<organism evidence="4 5">
    <name type="scientific">Spizellomyces punctatus (strain DAOM BR117)</name>
    <dbReference type="NCBI Taxonomy" id="645134"/>
    <lineage>
        <taxon>Eukaryota</taxon>
        <taxon>Fungi</taxon>
        <taxon>Fungi incertae sedis</taxon>
        <taxon>Chytridiomycota</taxon>
        <taxon>Chytridiomycota incertae sedis</taxon>
        <taxon>Chytridiomycetes</taxon>
        <taxon>Spizellomycetales</taxon>
        <taxon>Spizellomycetaceae</taxon>
        <taxon>Spizellomyces</taxon>
    </lineage>
</organism>
<sequence length="491" mass="54341">MAIRDTVQLGIHPRGRPLRILVATEYLPPYVSGIANRFKNLVKGYREEGHEVTVASVAGTACDLVVPSVPNFFYPAQRMFFFPPLLLLWQLCNPFRPVPYDIVHLVSPLCLPLVPLTPLFKLRGVKIYVSYHVYMEFYKKAYFYNKTWLHKLVGDVIEKIYTWIYFVPLVYLADLVGVPSRTADSVVYRFAKRIHFMKSGLDTKVFVPKEEGTMDGLLSGALVREVGKENGFRKSTGSRVKDVEEFLPPYSAEDEEVVEAAAIPSPSPSGSNGPILVYVGRLAPEKNVQFLIRALAHPTLQTASLVIVGDGPSRWQLEQLAQSTVGESHVYSNPPPASTRRDPYSALSLAPAMAASTAIHRVIFTGMVLSEREIAQYYAHADIFVSASASETFGFTVAEALACGTPAVVVRSGAFATVYKCINQWMFDEDEVTDFVDKVVTCFEQGVEARRMSRKLAVGMFGVRLAVGDLLGAYDKIVNGESEGTSQVCIQ</sequence>
<dbReference type="Pfam" id="PF13692">
    <property type="entry name" value="Glyco_trans_1_4"/>
    <property type="match status" value="1"/>
</dbReference>
<dbReference type="GeneID" id="27691654"/>
<dbReference type="InterPro" id="IPR001296">
    <property type="entry name" value="Glyco_trans_1"/>
</dbReference>
<dbReference type="InterPro" id="IPR050194">
    <property type="entry name" value="Glycosyltransferase_grp1"/>
</dbReference>
<protein>
    <submittedName>
        <fullName evidence="4">Uncharacterized protein</fullName>
    </submittedName>
</protein>
<evidence type="ECO:0000313" key="4">
    <source>
        <dbReference type="EMBL" id="KNC96106.1"/>
    </source>
</evidence>
<evidence type="ECO:0000259" key="2">
    <source>
        <dbReference type="Pfam" id="PF00534"/>
    </source>
</evidence>
<dbReference type="EMBL" id="KQ257471">
    <property type="protein sequence ID" value="KNC96106.1"/>
    <property type="molecule type" value="Genomic_DNA"/>
</dbReference>
<dbReference type="SUPFAM" id="SSF53756">
    <property type="entry name" value="UDP-Glycosyltransferase/glycogen phosphorylase"/>
    <property type="match status" value="1"/>
</dbReference>
<keyword evidence="1" id="KW-0328">Glycosyltransferase</keyword>
<reference evidence="4 5" key="1">
    <citation type="submission" date="2009-08" db="EMBL/GenBank/DDBJ databases">
        <title>The Genome Sequence of Spizellomyces punctatus strain DAOM BR117.</title>
        <authorList>
            <consortium name="The Broad Institute Genome Sequencing Platform"/>
            <person name="Russ C."/>
            <person name="Cuomo C."/>
            <person name="Shea T."/>
            <person name="Young S.K."/>
            <person name="Zeng Q."/>
            <person name="Koehrsen M."/>
            <person name="Haas B."/>
            <person name="Borodovsky M."/>
            <person name="Guigo R."/>
            <person name="Alvarado L."/>
            <person name="Berlin A."/>
            <person name="Bochicchio J."/>
            <person name="Borenstein D."/>
            <person name="Chapman S."/>
            <person name="Chen Z."/>
            <person name="Engels R."/>
            <person name="Freedman E."/>
            <person name="Gellesch M."/>
            <person name="Goldberg J."/>
            <person name="Griggs A."/>
            <person name="Gujja S."/>
            <person name="Heiman D."/>
            <person name="Hepburn T."/>
            <person name="Howarth C."/>
            <person name="Jen D."/>
            <person name="Larson L."/>
            <person name="Lewis B."/>
            <person name="Mehta T."/>
            <person name="Park D."/>
            <person name="Pearson M."/>
            <person name="Roberts A."/>
            <person name="Saif S."/>
            <person name="Shenoy N."/>
            <person name="Sisk P."/>
            <person name="Stolte C."/>
            <person name="Sykes S."/>
            <person name="Thomson T."/>
            <person name="Walk T."/>
            <person name="White J."/>
            <person name="Yandava C."/>
            <person name="Burger G."/>
            <person name="Gray M.W."/>
            <person name="Holland P.W.H."/>
            <person name="King N."/>
            <person name="Lang F.B.F."/>
            <person name="Roger A.J."/>
            <person name="Ruiz-Trillo I."/>
            <person name="Lander E."/>
            <person name="Nusbaum C."/>
        </authorList>
    </citation>
    <scope>NUCLEOTIDE SEQUENCE [LARGE SCALE GENOMIC DNA]</scope>
    <source>
        <strain evidence="4 5">DAOM BR117</strain>
    </source>
</reference>
<feature type="domain" description="Glycosyltransferase subfamily 4-like N-terminal" evidence="3">
    <location>
        <begin position="31"/>
        <end position="203"/>
    </location>
</feature>
<dbReference type="PANTHER" id="PTHR45947">
    <property type="entry name" value="SULFOQUINOVOSYL TRANSFERASE SQD2"/>
    <property type="match status" value="1"/>
</dbReference>
<dbReference type="PANTHER" id="PTHR45947:SF3">
    <property type="entry name" value="SULFOQUINOVOSYL TRANSFERASE SQD2"/>
    <property type="match status" value="1"/>
</dbReference>
<dbReference type="GO" id="GO:0016757">
    <property type="term" value="F:glycosyltransferase activity"/>
    <property type="evidence" value="ECO:0007669"/>
    <property type="project" value="UniProtKB-KW"/>
</dbReference>
<dbReference type="STRING" id="645134.A0A0L0H5D5"/>
<dbReference type="Proteomes" id="UP000053201">
    <property type="component" value="Unassembled WGS sequence"/>
</dbReference>
<dbReference type="Pfam" id="PF00534">
    <property type="entry name" value="Glycos_transf_1"/>
    <property type="match status" value="1"/>
</dbReference>
<dbReference type="OrthoDB" id="443318at2759"/>
<evidence type="ECO:0000256" key="1">
    <source>
        <dbReference type="ARBA" id="ARBA00022676"/>
    </source>
</evidence>
<dbReference type="VEuPathDB" id="FungiDB:SPPG_08495"/>